<keyword evidence="4" id="KW-0805">Transcription regulation</keyword>
<dbReference type="PANTHER" id="PTHR32071:SF17">
    <property type="entry name" value="TRANSCRIPTIONAL REGULATOR (NTRC FAMILY)"/>
    <property type="match status" value="1"/>
</dbReference>
<keyword evidence="10" id="KW-1185">Reference proteome</keyword>
<dbReference type="Pfam" id="PF00158">
    <property type="entry name" value="Sigma54_activat"/>
    <property type="match status" value="1"/>
</dbReference>
<dbReference type="PROSITE" id="PS50045">
    <property type="entry name" value="SIGMA54_INTERACT_4"/>
    <property type="match status" value="1"/>
</dbReference>
<accession>A0A2P1PY98</accession>
<dbReference type="GO" id="GO:0000160">
    <property type="term" value="P:phosphorelay signal transduction system"/>
    <property type="evidence" value="ECO:0007669"/>
    <property type="project" value="InterPro"/>
</dbReference>
<protein>
    <submittedName>
        <fullName evidence="9">Transcriptional regulator</fullName>
    </submittedName>
</protein>
<dbReference type="Gene3D" id="3.40.50.300">
    <property type="entry name" value="P-loop containing nucleotide triphosphate hydrolases"/>
    <property type="match status" value="1"/>
</dbReference>
<reference evidence="9 10" key="2">
    <citation type="submission" date="2018-03" db="EMBL/GenBank/DDBJ databases">
        <authorList>
            <person name="Keele B.F."/>
        </authorList>
    </citation>
    <scope>NUCLEOTIDE SEQUENCE [LARGE SCALE GENOMIC DNA]</scope>
    <source>
        <strain evidence="9 10">D13</strain>
    </source>
</reference>
<keyword evidence="5" id="KW-0804">Transcription</keyword>
<dbReference type="InterPro" id="IPR000641">
    <property type="entry name" value="CbxX/CfxQ"/>
</dbReference>
<dbReference type="SUPFAM" id="SSF52540">
    <property type="entry name" value="P-loop containing nucleoside triphosphate hydrolases"/>
    <property type="match status" value="1"/>
</dbReference>
<dbReference type="InterPro" id="IPR011006">
    <property type="entry name" value="CheY-like_superfamily"/>
</dbReference>
<dbReference type="Pfam" id="PF25601">
    <property type="entry name" value="AAA_lid_14"/>
    <property type="match status" value="1"/>
</dbReference>
<keyword evidence="1 6" id="KW-0597">Phosphoprotein</keyword>
<dbReference type="CDD" id="cd00009">
    <property type="entry name" value="AAA"/>
    <property type="match status" value="1"/>
</dbReference>
<dbReference type="InterPro" id="IPR001789">
    <property type="entry name" value="Sig_transdc_resp-reg_receiver"/>
</dbReference>
<dbReference type="InterPro" id="IPR002197">
    <property type="entry name" value="HTH_Fis"/>
</dbReference>
<evidence type="ECO:0000313" key="9">
    <source>
        <dbReference type="EMBL" id="AVP99794.1"/>
    </source>
</evidence>
<dbReference type="GO" id="GO:0043565">
    <property type="term" value="F:sequence-specific DNA binding"/>
    <property type="evidence" value="ECO:0007669"/>
    <property type="project" value="InterPro"/>
</dbReference>
<dbReference type="SUPFAM" id="SSF52172">
    <property type="entry name" value="CheY-like"/>
    <property type="match status" value="1"/>
</dbReference>
<dbReference type="InterPro" id="IPR002078">
    <property type="entry name" value="Sigma_54_int"/>
</dbReference>
<keyword evidence="3" id="KW-0067">ATP-binding</keyword>
<dbReference type="Proteomes" id="UP000241074">
    <property type="component" value="Chromosome"/>
</dbReference>
<dbReference type="InterPro" id="IPR058031">
    <property type="entry name" value="AAA_lid_NorR"/>
</dbReference>
<dbReference type="PROSITE" id="PS50110">
    <property type="entry name" value="RESPONSE_REGULATORY"/>
    <property type="match status" value="1"/>
</dbReference>
<sequence>MTGAHILVVDDEPDIRGMIEEILRDEGHRVTAAGDLAGLNQALASGRPDVLLLDVWLPDGDGVAWLRDRQAAGGLACPVLMISGHGTIETAVEAVKHGAYDFLEKPVSLAKLLHGVNRALDLAKLRRENEGLRKQVALDAPVGDSFAMRTLRAQLERAAASDLPVLIRGEVGTGKETLARFVHAASSRAANAFVRFAAASLPPEQQRVALFGAEMDSVIKPGVLDQAQGGTLYLDELMALGEEVQARLSKALEAGQFLRDGGSRPQNINFRLIASSSRALERELQAGQLREDLYYQLNVLQASAPPLRDRLDDIPVLVRYLVDLMGRRDQLPERRFTDAALQELRKHQWPANLRELRNLLQRVLILGQGDVEVEEVQAALGLLVPNGQAKASNEAPIDLGVSLRDARDQFERLYLMRQMKRCGGSMSKLAASAGMERTHLYRKFKDLGIDPKAMDLDETAG</sequence>
<evidence type="ECO:0000256" key="4">
    <source>
        <dbReference type="ARBA" id="ARBA00023015"/>
    </source>
</evidence>
<name>A0A2P1PY98_9GAMM</name>
<feature type="domain" description="Response regulatory" evidence="8">
    <location>
        <begin position="5"/>
        <end position="120"/>
    </location>
</feature>
<evidence type="ECO:0000256" key="6">
    <source>
        <dbReference type="PROSITE-ProRule" id="PRU00169"/>
    </source>
</evidence>
<dbReference type="InterPro" id="IPR009057">
    <property type="entry name" value="Homeodomain-like_sf"/>
</dbReference>
<reference evidence="9 10" key="1">
    <citation type="submission" date="2018-03" db="EMBL/GenBank/DDBJ databases">
        <title>Ahniella affigens gen. nov., sp. nov., a gammaproteobacterium isolated from sandy soil near a stream.</title>
        <authorList>
            <person name="Ko Y."/>
            <person name="Kim J.-H."/>
        </authorList>
    </citation>
    <scope>NUCLEOTIDE SEQUENCE [LARGE SCALE GENOMIC DNA]</scope>
    <source>
        <strain evidence="9 10">D13</strain>
    </source>
</reference>
<evidence type="ECO:0000256" key="5">
    <source>
        <dbReference type="ARBA" id="ARBA00023163"/>
    </source>
</evidence>
<dbReference type="GO" id="GO:0006355">
    <property type="term" value="P:regulation of DNA-templated transcription"/>
    <property type="evidence" value="ECO:0007669"/>
    <property type="project" value="InterPro"/>
</dbReference>
<dbReference type="InterPro" id="IPR025943">
    <property type="entry name" value="Sigma_54_int_dom_ATP-bd_2"/>
</dbReference>
<dbReference type="Gene3D" id="1.10.8.60">
    <property type="match status" value="1"/>
</dbReference>
<dbReference type="InterPro" id="IPR027417">
    <property type="entry name" value="P-loop_NTPase"/>
</dbReference>
<gene>
    <name evidence="9" type="ORF">C7S18_22615</name>
</gene>
<evidence type="ECO:0000259" key="7">
    <source>
        <dbReference type="PROSITE" id="PS50045"/>
    </source>
</evidence>
<dbReference type="Pfam" id="PF00072">
    <property type="entry name" value="Response_reg"/>
    <property type="match status" value="1"/>
</dbReference>
<evidence type="ECO:0000256" key="2">
    <source>
        <dbReference type="ARBA" id="ARBA00022741"/>
    </source>
</evidence>
<feature type="domain" description="Sigma-54 factor interaction" evidence="7">
    <location>
        <begin position="141"/>
        <end position="365"/>
    </location>
</feature>
<dbReference type="PROSITE" id="PS00676">
    <property type="entry name" value="SIGMA54_INTERACT_2"/>
    <property type="match status" value="1"/>
</dbReference>
<dbReference type="SMART" id="SM00448">
    <property type="entry name" value="REC"/>
    <property type="match status" value="1"/>
</dbReference>
<dbReference type="AlphaFoldDB" id="A0A2P1PY98"/>
<dbReference type="OrthoDB" id="9804019at2"/>
<dbReference type="Pfam" id="PF02954">
    <property type="entry name" value="HTH_8"/>
    <property type="match status" value="1"/>
</dbReference>
<dbReference type="Gene3D" id="1.10.10.60">
    <property type="entry name" value="Homeodomain-like"/>
    <property type="match status" value="1"/>
</dbReference>
<dbReference type="PANTHER" id="PTHR32071">
    <property type="entry name" value="TRANSCRIPTIONAL REGULATORY PROTEIN"/>
    <property type="match status" value="1"/>
</dbReference>
<keyword evidence="2" id="KW-0547">Nucleotide-binding</keyword>
<dbReference type="PRINTS" id="PR00819">
    <property type="entry name" value="CBXCFQXSUPER"/>
</dbReference>
<dbReference type="SUPFAM" id="SSF46689">
    <property type="entry name" value="Homeodomain-like"/>
    <property type="match status" value="1"/>
</dbReference>
<evidence type="ECO:0000313" key="10">
    <source>
        <dbReference type="Proteomes" id="UP000241074"/>
    </source>
</evidence>
<dbReference type="KEGG" id="xba:C7S18_22615"/>
<evidence type="ECO:0000259" key="8">
    <source>
        <dbReference type="PROSITE" id="PS50110"/>
    </source>
</evidence>
<dbReference type="EMBL" id="CP027860">
    <property type="protein sequence ID" value="AVP99794.1"/>
    <property type="molecule type" value="Genomic_DNA"/>
</dbReference>
<dbReference type="GO" id="GO:0005524">
    <property type="term" value="F:ATP binding"/>
    <property type="evidence" value="ECO:0007669"/>
    <property type="project" value="UniProtKB-KW"/>
</dbReference>
<organism evidence="9 10">
    <name type="scientific">Ahniella affigens</name>
    <dbReference type="NCBI Taxonomy" id="2021234"/>
    <lineage>
        <taxon>Bacteria</taxon>
        <taxon>Pseudomonadati</taxon>
        <taxon>Pseudomonadota</taxon>
        <taxon>Gammaproteobacteria</taxon>
        <taxon>Lysobacterales</taxon>
        <taxon>Rhodanobacteraceae</taxon>
        <taxon>Ahniella</taxon>
    </lineage>
</organism>
<evidence type="ECO:0000256" key="1">
    <source>
        <dbReference type="ARBA" id="ARBA00022553"/>
    </source>
</evidence>
<feature type="modified residue" description="4-aspartylphosphate" evidence="6">
    <location>
        <position position="54"/>
    </location>
</feature>
<dbReference type="RefSeq" id="WP_106893713.1">
    <property type="nucleotide sequence ID" value="NZ_CP027860.1"/>
</dbReference>
<proteinExistence type="predicted"/>
<evidence type="ECO:0000256" key="3">
    <source>
        <dbReference type="ARBA" id="ARBA00022840"/>
    </source>
</evidence>
<dbReference type="Gene3D" id="3.40.50.2300">
    <property type="match status" value="1"/>
</dbReference>